<proteinExistence type="predicted"/>
<dbReference type="InterPro" id="IPR024983">
    <property type="entry name" value="CHAT_dom"/>
</dbReference>
<evidence type="ECO:0000313" key="2">
    <source>
        <dbReference type="EMBL" id="KAJ7218392.1"/>
    </source>
</evidence>
<sequence length="1239" mass="135938">MIDVLNQAVCAYDDAVRDGLVDGSLLEALGIGLLRRFERLGDVGDINKAVRVMQDAVHLTPDGHANKPLWLGNLGTALLAQFERLGDLNDLNKALSIQEDGVRLTPNGHPDKQVWLNNLGNSLLARFERLGDLDDLNKSVSIKEEAVHLTPHGHPDKPSRLNNLASSLARRFERLGDLDDLNKAVSGQEDAVHLTPNGHPDKPSWLNNLGTSLVHCFERLGDLNNLNKAVSILEDAVSLTPDGHPDKPSRLNNLGKSLACRFERLGDLDDLNKAVSLREDAVRLTPDAHPDKPSWLNNLGTSLFHCFERLGDLNNLNKAVSILQDAVSLTPDGHPDKPSRLNNLGKSLACRFERLGDLDDLNKAVSLQEDAVRLTPDAHPDKPSRLTNFGRSLACRFERLGDLDNLNKAVSLQENAVCLTPDGHPEKPFMLIHLGNSFLIRFGRLGNLDDLNKSVSIQEDAVRLTPDGHPDKPLMLSNLGNSLAGRFERLGDLDNLNKAVSIQENVLRLTPDGHPHKPLRLNNLGTSLVYCFERLGDLNNLNKAVSILEDAVSLTPDGHPDKQMLLKNLGNSLLTRFQQLGEVDNLNKAVSIQVDVVHLTPDGHPDKPSRLNNLGSSLARRFERLGDLDDLNKAVSGQEDAVRLTPNGHPKKPLWLNNLGDSFSLHFQQLGDHTDLQQAISAYDLASHSTTGPAWIRFHAAAMWALHARIGGDSSLMEAYYVALNLLPELAWLGLSITDRHHHLMRAGKVVRDAAAAAIDSDQAEKAVEWLEQGRSVIWGQLLNLRSPVDALKHRYPELANQLLSLSIQLEGSGTRESEQEPITSGTQPSLQSVADRAHQNALEREQLLKKIRSLDGFTRFLLPKPISELAMPAKMGPVVILNTSDTRSDALVLMPGLNDEVLHIPLPRFTPQDAENIGHSVHNLVHQRGRSDRLTATREGQLPPEEEFAKDLSELWLQVARPVLDGLAMTAPAQGNLPHIWWCPTGPLLFLPIHAAGLYGSNDALGSKLSDFVISSYTPSLTALMEASRAPSKSQKALQLLAVVQPSALGQTYIPGTQKEIMHIERLALGKAPVVRLEADMATVDQVQKWMRDSKWVHFACHGVQDVTNPTESALLLAGRSRLTLSKIIQMNLPHADLAFLSACQTATGDKSLQEESVHLAAGMLLAGYRGVIATMWTIADDDAPQVASDVYEHLFKTSPPDSSQAAEALQLAVQKLRDGSGTRKSFFHWVPFIHVGV</sequence>
<protein>
    <submittedName>
        <fullName evidence="2">TPR-like protein</fullName>
    </submittedName>
</protein>
<accession>A0AAD6VPJ6</accession>
<dbReference type="Proteomes" id="UP001219525">
    <property type="component" value="Unassembled WGS sequence"/>
</dbReference>
<dbReference type="Gene3D" id="1.25.40.10">
    <property type="entry name" value="Tetratricopeptide repeat domain"/>
    <property type="match status" value="3"/>
</dbReference>
<organism evidence="2 3">
    <name type="scientific">Mycena pura</name>
    <dbReference type="NCBI Taxonomy" id="153505"/>
    <lineage>
        <taxon>Eukaryota</taxon>
        <taxon>Fungi</taxon>
        <taxon>Dikarya</taxon>
        <taxon>Basidiomycota</taxon>
        <taxon>Agaricomycotina</taxon>
        <taxon>Agaricomycetes</taxon>
        <taxon>Agaricomycetidae</taxon>
        <taxon>Agaricales</taxon>
        <taxon>Marasmiineae</taxon>
        <taxon>Mycenaceae</taxon>
        <taxon>Mycena</taxon>
    </lineage>
</organism>
<dbReference type="Pfam" id="PF12770">
    <property type="entry name" value="CHAT"/>
    <property type="match status" value="1"/>
</dbReference>
<dbReference type="SUPFAM" id="SSF48452">
    <property type="entry name" value="TPR-like"/>
    <property type="match status" value="1"/>
</dbReference>
<reference evidence="2" key="1">
    <citation type="submission" date="2023-03" db="EMBL/GenBank/DDBJ databases">
        <title>Massive genome expansion in bonnet fungi (Mycena s.s.) driven by repeated elements and novel gene families across ecological guilds.</title>
        <authorList>
            <consortium name="Lawrence Berkeley National Laboratory"/>
            <person name="Harder C.B."/>
            <person name="Miyauchi S."/>
            <person name="Viragh M."/>
            <person name="Kuo A."/>
            <person name="Thoen E."/>
            <person name="Andreopoulos B."/>
            <person name="Lu D."/>
            <person name="Skrede I."/>
            <person name="Drula E."/>
            <person name="Henrissat B."/>
            <person name="Morin E."/>
            <person name="Kohler A."/>
            <person name="Barry K."/>
            <person name="LaButti K."/>
            <person name="Morin E."/>
            <person name="Salamov A."/>
            <person name="Lipzen A."/>
            <person name="Mereny Z."/>
            <person name="Hegedus B."/>
            <person name="Baldrian P."/>
            <person name="Stursova M."/>
            <person name="Weitz H."/>
            <person name="Taylor A."/>
            <person name="Grigoriev I.V."/>
            <person name="Nagy L.G."/>
            <person name="Martin F."/>
            <person name="Kauserud H."/>
        </authorList>
    </citation>
    <scope>NUCLEOTIDE SEQUENCE</scope>
    <source>
        <strain evidence="2">9144</strain>
    </source>
</reference>
<dbReference type="InterPro" id="IPR011990">
    <property type="entry name" value="TPR-like_helical_dom_sf"/>
</dbReference>
<dbReference type="AlphaFoldDB" id="A0AAD6VPJ6"/>
<evidence type="ECO:0000259" key="1">
    <source>
        <dbReference type="Pfam" id="PF12770"/>
    </source>
</evidence>
<dbReference type="PANTHER" id="PTHR19959">
    <property type="entry name" value="KINESIN LIGHT CHAIN"/>
    <property type="match status" value="1"/>
</dbReference>
<dbReference type="EMBL" id="JARJCW010000012">
    <property type="protein sequence ID" value="KAJ7218392.1"/>
    <property type="molecule type" value="Genomic_DNA"/>
</dbReference>
<name>A0AAD6VPJ6_9AGAR</name>
<feature type="domain" description="CHAT" evidence="1">
    <location>
        <begin position="953"/>
        <end position="1238"/>
    </location>
</feature>
<dbReference type="PANTHER" id="PTHR19959:SF119">
    <property type="entry name" value="FUNGAL LIPASE-LIKE DOMAIN-CONTAINING PROTEIN"/>
    <property type="match status" value="1"/>
</dbReference>
<keyword evidence="3" id="KW-1185">Reference proteome</keyword>
<gene>
    <name evidence="2" type="ORF">GGX14DRAFT_356878</name>
</gene>
<evidence type="ECO:0000313" key="3">
    <source>
        <dbReference type="Proteomes" id="UP001219525"/>
    </source>
</evidence>
<comment type="caution">
    <text evidence="2">The sequence shown here is derived from an EMBL/GenBank/DDBJ whole genome shotgun (WGS) entry which is preliminary data.</text>
</comment>